<accession>A0ABQ7C8J6</accession>
<dbReference type="Proteomes" id="UP000266723">
    <property type="component" value="Unassembled WGS sequence"/>
</dbReference>
<organism evidence="1 2">
    <name type="scientific">Brassica cretica</name>
    <name type="common">Mustard</name>
    <dbReference type="NCBI Taxonomy" id="69181"/>
    <lineage>
        <taxon>Eukaryota</taxon>
        <taxon>Viridiplantae</taxon>
        <taxon>Streptophyta</taxon>
        <taxon>Embryophyta</taxon>
        <taxon>Tracheophyta</taxon>
        <taxon>Spermatophyta</taxon>
        <taxon>Magnoliopsida</taxon>
        <taxon>eudicotyledons</taxon>
        <taxon>Gunneridae</taxon>
        <taxon>Pentapetalae</taxon>
        <taxon>rosids</taxon>
        <taxon>malvids</taxon>
        <taxon>Brassicales</taxon>
        <taxon>Brassicaceae</taxon>
        <taxon>Brassiceae</taxon>
        <taxon>Brassica</taxon>
    </lineage>
</organism>
<reference evidence="1 2" key="1">
    <citation type="journal article" date="2020" name="BMC Genomics">
        <title>Intraspecific diversification of the crop wild relative Brassica cretica Lam. using demographic model selection.</title>
        <authorList>
            <person name="Kioukis A."/>
            <person name="Michalopoulou V.A."/>
            <person name="Briers L."/>
            <person name="Pirintsos S."/>
            <person name="Studholme D.J."/>
            <person name="Pavlidis P."/>
            <person name="Sarris P.F."/>
        </authorList>
    </citation>
    <scope>NUCLEOTIDE SEQUENCE [LARGE SCALE GENOMIC DNA]</scope>
    <source>
        <strain evidence="2">cv. PFS-1207/04</strain>
    </source>
</reference>
<gene>
    <name evidence="1" type="ORF">DY000_02001515</name>
</gene>
<evidence type="ECO:0000313" key="1">
    <source>
        <dbReference type="EMBL" id="KAF3548025.1"/>
    </source>
</evidence>
<sequence>MSLFLTNFSSLKFAPVAVSLLSDYELSIRRGRADYGPSYVPLFSSLFSEFESELEATNKLLAVELSKTWPVPSKARACCPSLNRTSSRILS</sequence>
<protein>
    <submittedName>
        <fullName evidence="1">Uncharacterized protein</fullName>
    </submittedName>
</protein>
<comment type="caution">
    <text evidence="1">The sequence shown here is derived from an EMBL/GenBank/DDBJ whole genome shotgun (WGS) entry which is preliminary data.</text>
</comment>
<name>A0ABQ7C8J6_BRACR</name>
<dbReference type="EMBL" id="QGKV02000832">
    <property type="protein sequence ID" value="KAF3548025.1"/>
    <property type="molecule type" value="Genomic_DNA"/>
</dbReference>
<keyword evidence="2" id="KW-1185">Reference proteome</keyword>
<evidence type="ECO:0000313" key="2">
    <source>
        <dbReference type="Proteomes" id="UP000266723"/>
    </source>
</evidence>
<proteinExistence type="predicted"/>